<dbReference type="GO" id="GO:0008762">
    <property type="term" value="F:UDP-N-acetylmuramate dehydrogenase activity"/>
    <property type="evidence" value="ECO:0007669"/>
    <property type="project" value="UniProtKB-UniRule"/>
</dbReference>
<reference evidence="18 19" key="1">
    <citation type="submission" date="2007-04" db="EMBL/GenBank/DDBJ databases">
        <authorList>
            <person name="Fulton L."/>
            <person name="Clifton S."/>
            <person name="Fulton B."/>
            <person name="Xu J."/>
            <person name="Minx P."/>
            <person name="Pepin K.H."/>
            <person name="Johnson M."/>
            <person name="Thiruvilangam P."/>
            <person name="Bhonagiri V."/>
            <person name="Nash W.E."/>
            <person name="Mardis E.R."/>
            <person name="Wilson R.K."/>
        </authorList>
    </citation>
    <scope>NUCLEOTIDE SEQUENCE [LARGE SCALE GENOMIC DNA]</scope>
    <source>
        <strain evidence="18 19">ATCC 29149</strain>
    </source>
</reference>
<dbReference type="InterPro" id="IPR016169">
    <property type="entry name" value="FAD-bd_PCMH_sub2"/>
</dbReference>
<comment type="similarity">
    <text evidence="16">Belongs to the MurB family.</text>
</comment>
<dbReference type="Pfam" id="PF02873">
    <property type="entry name" value="MurB_C"/>
    <property type="match status" value="1"/>
</dbReference>
<dbReference type="EC" id="1.3.1.98" evidence="16"/>
<dbReference type="GO" id="GO:0009252">
    <property type="term" value="P:peptidoglycan biosynthetic process"/>
    <property type="evidence" value="ECO:0007669"/>
    <property type="project" value="UniProtKB-UniRule"/>
</dbReference>
<keyword evidence="9 16" id="KW-0521">NADP</keyword>
<dbReference type="Gene3D" id="3.30.465.10">
    <property type="match status" value="1"/>
</dbReference>
<dbReference type="InterPro" id="IPR011601">
    <property type="entry name" value="MurB_C"/>
</dbReference>
<protein>
    <recommendedName>
        <fullName evidence="16">UDP-N-acetylenolpyruvoylglucosamine reductase</fullName>
        <ecNumber evidence="16">1.3.1.98</ecNumber>
    </recommendedName>
    <alternativeName>
        <fullName evidence="16">UDP-N-acetylmuramate dehydrogenase</fullName>
    </alternativeName>
</protein>
<dbReference type="Pfam" id="PF01565">
    <property type="entry name" value="FAD_binding_4"/>
    <property type="match status" value="1"/>
</dbReference>
<evidence type="ECO:0000256" key="2">
    <source>
        <dbReference type="ARBA" id="ARBA00003921"/>
    </source>
</evidence>
<dbReference type="InterPro" id="IPR006094">
    <property type="entry name" value="Oxid_FAD_bind_N"/>
</dbReference>
<dbReference type="InterPro" id="IPR016167">
    <property type="entry name" value="FAD-bd_PCMH_sub1"/>
</dbReference>
<gene>
    <name evidence="16 18" type="primary">murB</name>
    <name evidence="18" type="ORF">RUMGNA_01615</name>
</gene>
<evidence type="ECO:0000256" key="14">
    <source>
        <dbReference type="ARBA" id="ARBA00023316"/>
    </source>
</evidence>
<evidence type="ECO:0000313" key="19">
    <source>
        <dbReference type="Proteomes" id="UP000004410"/>
    </source>
</evidence>
<evidence type="ECO:0000256" key="9">
    <source>
        <dbReference type="ARBA" id="ARBA00022857"/>
    </source>
</evidence>
<comment type="caution">
    <text evidence="18">The sequence shown here is derived from an EMBL/GenBank/DDBJ whole genome shotgun (WGS) entry which is preliminary data.</text>
</comment>
<feature type="active site" evidence="16">
    <location>
        <position position="227"/>
    </location>
</feature>
<evidence type="ECO:0000256" key="7">
    <source>
        <dbReference type="ARBA" id="ARBA00022630"/>
    </source>
</evidence>
<evidence type="ECO:0000256" key="13">
    <source>
        <dbReference type="ARBA" id="ARBA00023306"/>
    </source>
</evidence>
<keyword evidence="7 16" id="KW-0285">Flavoprotein</keyword>
<dbReference type="InterPro" id="IPR036635">
    <property type="entry name" value="MurB_C_sf"/>
</dbReference>
<comment type="subcellular location">
    <subcellularLocation>
        <location evidence="3 16">Cytoplasm</location>
    </subcellularLocation>
</comment>
<dbReference type="Gene3D" id="3.90.78.10">
    <property type="entry name" value="UDP-N-acetylenolpyruvoylglucosamine reductase, C-terminal domain"/>
    <property type="match status" value="1"/>
</dbReference>
<proteinExistence type="inferred from homology"/>
<keyword evidence="11 16" id="KW-0573">Peptidoglycan synthesis</keyword>
<comment type="pathway">
    <text evidence="4 16">Cell wall biogenesis; peptidoglycan biosynthesis.</text>
</comment>
<dbReference type="eggNOG" id="COG0812">
    <property type="taxonomic scope" value="Bacteria"/>
</dbReference>
<feature type="active site" evidence="16">
    <location>
        <position position="347"/>
    </location>
</feature>
<reference evidence="18 19" key="2">
    <citation type="submission" date="2007-06" db="EMBL/GenBank/DDBJ databases">
        <title>Draft genome sequence of Ruminococcus gnavus (ATCC 29149).</title>
        <authorList>
            <person name="Sudarsanam P."/>
            <person name="Ley R."/>
            <person name="Guruge J."/>
            <person name="Turnbaugh P.J."/>
            <person name="Mahowald M."/>
            <person name="Liep D."/>
            <person name="Gordon J."/>
        </authorList>
    </citation>
    <scope>NUCLEOTIDE SEQUENCE [LARGE SCALE GENOMIC DNA]</scope>
    <source>
        <strain evidence="18 19">ATCC 29149</strain>
    </source>
</reference>
<evidence type="ECO:0000256" key="1">
    <source>
        <dbReference type="ARBA" id="ARBA00001974"/>
    </source>
</evidence>
<sequence length="354" mass="39269">MFPLLIYRYLLLYIILPDFASNGEGGMCECTLYFAGRLLYDGERKNKNRNGDEHRVYKQLCKISGEENVLRDEPMKKHTTFRIGGPADYFVTVQSKDEIREILLLCKREQIPYYILGNGSNLLVGDKGYRGVVIQICKRMNEIRTEENKIYAQAGALLSKIAAQALSNSLTGFEFASGIPGTLGGAVMMNAGAYGGEMKHVLESADVLTPEGEFLTLSLEELELGYRTSVVATKGYTVLGATIALEKGNPEEIKAYMDDLKERRITKQPLEYASAGSTFKRPEGYFAGKLIQDSGLKGYSVGDAQISEKHSGFVINRGNASAKDVLSLIEHVQETVKEKFGVHLETEVKRIGEF</sequence>
<dbReference type="NCBIfam" id="NF010480">
    <property type="entry name" value="PRK13905.1"/>
    <property type="match status" value="1"/>
</dbReference>
<keyword evidence="13 16" id="KW-0131">Cell cycle</keyword>
<comment type="cofactor">
    <cofactor evidence="1 16">
        <name>FAD</name>
        <dbReference type="ChEBI" id="CHEBI:57692"/>
    </cofactor>
</comment>
<dbReference type="PANTHER" id="PTHR21071:SF4">
    <property type="entry name" value="UDP-N-ACETYLENOLPYRUVOYLGLUCOSAMINE REDUCTASE"/>
    <property type="match status" value="1"/>
</dbReference>
<dbReference type="SUPFAM" id="SSF56194">
    <property type="entry name" value="Uridine diphospho-N-Acetylenolpyruvylglucosamine reductase, MurB, C-terminal domain"/>
    <property type="match status" value="1"/>
</dbReference>
<comment type="function">
    <text evidence="2 16">Cell wall formation.</text>
</comment>
<feature type="domain" description="FAD-binding PCMH-type" evidence="17">
    <location>
        <begin position="82"/>
        <end position="248"/>
    </location>
</feature>
<evidence type="ECO:0000256" key="4">
    <source>
        <dbReference type="ARBA" id="ARBA00004752"/>
    </source>
</evidence>
<dbReference type="GO" id="GO:0051301">
    <property type="term" value="P:cell division"/>
    <property type="evidence" value="ECO:0007669"/>
    <property type="project" value="UniProtKB-KW"/>
</dbReference>
<dbReference type="SUPFAM" id="SSF56176">
    <property type="entry name" value="FAD-binding/transporter-associated domain-like"/>
    <property type="match status" value="1"/>
</dbReference>
<dbReference type="InterPro" id="IPR016166">
    <property type="entry name" value="FAD-bd_PCMH"/>
</dbReference>
<keyword evidence="6 16" id="KW-0132">Cell division</keyword>
<evidence type="ECO:0000313" key="18">
    <source>
        <dbReference type="EMBL" id="EDN78311.1"/>
    </source>
</evidence>
<evidence type="ECO:0000256" key="10">
    <source>
        <dbReference type="ARBA" id="ARBA00022960"/>
    </source>
</evidence>
<dbReference type="PANTHER" id="PTHR21071">
    <property type="entry name" value="UDP-N-ACETYLENOLPYRUVOYLGLUCOSAMINE REDUCTASE"/>
    <property type="match status" value="1"/>
</dbReference>
<dbReference type="PROSITE" id="PS51387">
    <property type="entry name" value="FAD_PCMH"/>
    <property type="match status" value="1"/>
</dbReference>
<evidence type="ECO:0000256" key="8">
    <source>
        <dbReference type="ARBA" id="ARBA00022827"/>
    </source>
</evidence>
<comment type="catalytic activity">
    <reaction evidence="15 16">
        <text>UDP-N-acetyl-alpha-D-muramate + NADP(+) = UDP-N-acetyl-3-O-(1-carboxyvinyl)-alpha-D-glucosamine + NADPH + H(+)</text>
        <dbReference type="Rhea" id="RHEA:12248"/>
        <dbReference type="ChEBI" id="CHEBI:15378"/>
        <dbReference type="ChEBI" id="CHEBI:57783"/>
        <dbReference type="ChEBI" id="CHEBI:58349"/>
        <dbReference type="ChEBI" id="CHEBI:68483"/>
        <dbReference type="ChEBI" id="CHEBI:70757"/>
        <dbReference type="EC" id="1.3.1.98"/>
    </reaction>
</comment>
<keyword evidence="14 16" id="KW-0961">Cell wall biogenesis/degradation</keyword>
<accession>A7B239</accession>
<keyword evidence="8 16" id="KW-0274">FAD</keyword>
<evidence type="ECO:0000256" key="16">
    <source>
        <dbReference type="HAMAP-Rule" id="MF_00037"/>
    </source>
</evidence>
<dbReference type="InterPro" id="IPR003170">
    <property type="entry name" value="MurB"/>
</dbReference>
<evidence type="ECO:0000256" key="11">
    <source>
        <dbReference type="ARBA" id="ARBA00022984"/>
    </source>
</evidence>
<evidence type="ECO:0000256" key="5">
    <source>
        <dbReference type="ARBA" id="ARBA00022490"/>
    </source>
</evidence>
<keyword evidence="5 16" id="KW-0963">Cytoplasm</keyword>
<organism evidence="18 19">
    <name type="scientific">Mediterraneibacter gnavus (strain ATCC 29149 / DSM 114966 / JCM 6515 / VPI C7-9)</name>
    <name type="common">Ruminococcus gnavus</name>
    <dbReference type="NCBI Taxonomy" id="411470"/>
    <lineage>
        <taxon>Bacteria</taxon>
        <taxon>Bacillati</taxon>
        <taxon>Bacillota</taxon>
        <taxon>Clostridia</taxon>
        <taxon>Lachnospirales</taxon>
        <taxon>Lachnospiraceae</taxon>
        <taxon>Mediterraneibacter</taxon>
    </lineage>
</organism>
<dbReference type="GO" id="GO:0071555">
    <property type="term" value="P:cell wall organization"/>
    <property type="evidence" value="ECO:0007669"/>
    <property type="project" value="UniProtKB-KW"/>
</dbReference>
<keyword evidence="12 16" id="KW-0560">Oxidoreductase</keyword>
<evidence type="ECO:0000256" key="15">
    <source>
        <dbReference type="ARBA" id="ARBA00048914"/>
    </source>
</evidence>
<evidence type="ECO:0000256" key="12">
    <source>
        <dbReference type="ARBA" id="ARBA00023002"/>
    </source>
</evidence>
<evidence type="ECO:0000259" key="17">
    <source>
        <dbReference type="PROSITE" id="PS51387"/>
    </source>
</evidence>
<evidence type="ECO:0000256" key="3">
    <source>
        <dbReference type="ARBA" id="ARBA00004496"/>
    </source>
</evidence>
<keyword evidence="10 16" id="KW-0133">Cell shape</keyword>
<dbReference type="Gene3D" id="3.30.43.10">
    <property type="entry name" value="Uridine Diphospho-n-acetylenolpyruvylglucosamine Reductase, domain 2"/>
    <property type="match status" value="1"/>
</dbReference>
<dbReference type="UniPathway" id="UPA00219"/>
<dbReference type="GO" id="GO:0008360">
    <property type="term" value="P:regulation of cell shape"/>
    <property type="evidence" value="ECO:0007669"/>
    <property type="project" value="UniProtKB-KW"/>
</dbReference>
<dbReference type="InterPro" id="IPR036318">
    <property type="entry name" value="FAD-bd_PCMH-like_sf"/>
</dbReference>
<dbReference type="AlphaFoldDB" id="A7B239"/>
<dbReference type="HAMAP" id="MF_00037">
    <property type="entry name" value="MurB"/>
    <property type="match status" value="1"/>
</dbReference>
<dbReference type="Proteomes" id="UP000004410">
    <property type="component" value="Unassembled WGS sequence"/>
</dbReference>
<dbReference type="GO" id="GO:0071949">
    <property type="term" value="F:FAD binding"/>
    <property type="evidence" value="ECO:0007669"/>
    <property type="project" value="InterPro"/>
</dbReference>
<dbReference type="EMBL" id="AAYG02000011">
    <property type="protein sequence ID" value="EDN78311.1"/>
    <property type="molecule type" value="Genomic_DNA"/>
</dbReference>
<name>A7B239_MEDG7</name>
<dbReference type="PaxDb" id="411470-RUMGNA_01615"/>
<feature type="active site" description="Proton donor" evidence="16">
    <location>
        <position position="277"/>
    </location>
</feature>
<dbReference type="GO" id="GO:0005829">
    <property type="term" value="C:cytosol"/>
    <property type="evidence" value="ECO:0007669"/>
    <property type="project" value="TreeGrafter"/>
</dbReference>
<evidence type="ECO:0000256" key="6">
    <source>
        <dbReference type="ARBA" id="ARBA00022618"/>
    </source>
</evidence>
<dbReference type="NCBIfam" id="TIGR00179">
    <property type="entry name" value="murB"/>
    <property type="match status" value="1"/>
</dbReference>